<organism evidence="1 2">
    <name type="scientific">Apteryx owenii</name>
    <name type="common">Little spotted kiwi</name>
    <dbReference type="NCBI Taxonomy" id="8824"/>
    <lineage>
        <taxon>Eukaryota</taxon>
        <taxon>Metazoa</taxon>
        <taxon>Chordata</taxon>
        <taxon>Craniata</taxon>
        <taxon>Vertebrata</taxon>
        <taxon>Euteleostomi</taxon>
        <taxon>Archelosauria</taxon>
        <taxon>Archosauria</taxon>
        <taxon>Dinosauria</taxon>
        <taxon>Saurischia</taxon>
        <taxon>Theropoda</taxon>
        <taxon>Coelurosauria</taxon>
        <taxon>Aves</taxon>
        <taxon>Palaeognathae</taxon>
        <taxon>Apterygiformes</taxon>
        <taxon>Apterygidae</taxon>
        <taxon>Apteryx</taxon>
    </lineage>
</organism>
<keyword evidence="2" id="KW-1185">Reference proteome</keyword>
<sequence>PKERCSHKWLQDLSLAHVGMHFPFRQDTRTLKTHTTLAFDLLTFEATSPQTVPSAPAYEKGYGCPNHPIGLPEPSRCAASHLLRSPITFQMAPCLLCFLSAFQSTPFFMPSPPQINFGSATSPSAGTFTFL</sequence>
<evidence type="ECO:0000313" key="2">
    <source>
        <dbReference type="Proteomes" id="UP000694424"/>
    </source>
</evidence>
<dbReference type="Ensembl" id="ENSAOWT00000008251.1">
    <property type="protein sequence ID" value="ENSAOWP00000007284.1"/>
    <property type="gene ID" value="ENSAOWG00000005005.1"/>
</dbReference>
<accession>A0A8B9PIG9</accession>
<evidence type="ECO:0000313" key="1">
    <source>
        <dbReference type="Ensembl" id="ENSAOWP00000007284.1"/>
    </source>
</evidence>
<proteinExistence type="predicted"/>
<dbReference type="Proteomes" id="UP000694424">
    <property type="component" value="Unplaced"/>
</dbReference>
<reference evidence="1" key="1">
    <citation type="submission" date="2025-08" db="UniProtKB">
        <authorList>
            <consortium name="Ensembl"/>
        </authorList>
    </citation>
    <scope>IDENTIFICATION</scope>
</reference>
<name>A0A8B9PIG9_APTOW</name>
<protein>
    <submittedName>
        <fullName evidence="1">Uncharacterized protein</fullName>
    </submittedName>
</protein>
<dbReference type="AlphaFoldDB" id="A0A8B9PIG9"/>
<reference evidence="1" key="2">
    <citation type="submission" date="2025-09" db="UniProtKB">
        <authorList>
            <consortium name="Ensembl"/>
        </authorList>
    </citation>
    <scope>IDENTIFICATION</scope>
</reference>